<dbReference type="EC" id="6.3.4.15" evidence="5"/>
<sequence length="264" mass="29432">MYDQETILKEIRTKWAGKTVHFAKETDSTNEWAKRLSQEGAPHGTLAVAEFQSAGKGRLGRRWQAPEGSSVMMSLLLKPEFEPGYASMLTVVMGLSVAQAMQKTGIEVSIKWPNDVVMSRRKICGILTEMGLNGAKIREVVIGVGINVNLKEIPSELQDKATSLYLETGKTYDRIQILAQVLECFEENYETFIRTCSLSGMVEEYNKLLANRNQPVRILDPNQPWEGTALGINEQGELLVKDEQGTIQTVRAGEVSVRGLYSYV</sequence>
<dbReference type="PANTHER" id="PTHR12835">
    <property type="entry name" value="BIOTIN PROTEIN LIGASE"/>
    <property type="match status" value="1"/>
</dbReference>
<evidence type="ECO:0000259" key="6">
    <source>
        <dbReference type="PROSITE" id="PS51733"/>
    </source>
</evidence>
<dbReference type="CDD" id="cd16442">
    <property type="entry name" value="BPL"/>
    <property type="match status" value="1"/>
</dbReference>
<dbReference type="Gene3D" id="3.30.930.10">
    <property type="entry name" value="Bira Bifunctional Protein, Domain 2"/>
    <property type="match status" value="1"/>
</dbReference>
<evidence type="ECO:0000256" key="5">
    <source>
        <dbReference type="ARBA" id="ARBA00024227"/>
    </source>
</evidence>
<dbReference type="PANTHER" id="PTHR12835:SF5">
    <property type="entry name" value="BIOTIN--PROTEIN LIGASE"/>
    <property type="match status" value="1"/>
</dbReference>
<name>A0ABV2M3B0_9FIRM</name>
<proteinExistence type="predicted"/>
<evidence type="ECO:0000256" key="2">
    <source>
        <dbReference type="ARBA" id="ARBA00022741"/>
    </source>
</evidence>
<keyword evidence="4" id="KW-0092">Biotin</keyword>
<accession>A0ABV2M3B0</accession>
<evidence type="ECO:0000313" key="7">
    <source>
        <dbReference type="EMBL" id="MET3749972.1"/>
    </source>
</evidence>
<evidence type="ECO:0000256" key="1">
    <source>
        <dbReference type="ARBA" id="ARBA00022598"/>
    </source>
</evidence>
<reference evidence="7 8" key="1">
    <citation type="submission" date="2024-06" db="EMBL/GenBank/DDBJ databases">
        <title>Genomic Encyclopedia of Type Strains, Phase IV (KMG-IV): sequencing the most valuable type-strain genomes for metagenomic binning, comparative biology and taxonomic classification.</title>
        <authorList>
            <person name="Goeker M."/>
        </authorList>
    </citation>
    <scope>NUCLEOTIDE SEQUENCE [LARGE SCALE GENOMIC DNA]</scope>
    <source>
        <strain evidence="7 8">DSM 29492</strain>
    </source>
</reference>
<keyword evidence="8" id="KW-1185">Reference proteome</keyword>
<dbReference type="Gene3D" id="2.30.30.100">
    <property type="match status" value="1"/>
</dbReference>
<comment type="caution">
    <text evidence="7">The sequence shown here is derived from an EMBL/GenBank/DDBJ whole genome shotgun (WGS) entry which is preliminary data.</text>
</comment>
<organism evidence="7 8">
    <name type="scientific">Blautia caecimuris</name>
    <dbReference type="NCBI Taxonomy" id="1796615"/>
    <lineage>
        <taxon>Bacteria</taxon>
        <taxon>Bacillati</taxon>
        <taxon>Bacillota</taxon>
        <taxon>Clostridia</taxon>
        <taxon>Lachnospirales</taxon>
        <taxon>Lachnospiraceae</taxon>
        <taxon>Blautia</taxon>
    </lineage>
</organism>
<gene>
    <name evidence="7" type="ORF">ABID24_001207</name>
</gene>
<dbReference type="SUPFAM" id="SSF50037">
    <property type="entry name" value="C-terminal domain of transcriptional repressors"/>
    <property type="match status" value="1"/>
</dbReference>
<dbReference type="InterPro" id="IPR004143">
    <property type="entry name" value="BPL_LPL_catalytic"/>
</dbReference>
<dbReference type="NCBIfam" id="TIGR00121">
    <property type="entry name" value="birA_ligase"/>
    <property type="match status" value="1"/>
</dbReference>
<dbReference type="Pfam" id="PF03099">
    <property type="entry name" value="BPL_LplA_LipB"/>
    <property type="match status" value="1"/>
</dbReference>
<dbReference type="InterPro" id="IPR003142">
    <property type="entry name" value="BPL_C"/>
</dbReference>
<dbReference type="InterPro" id="IPR045864">
    <property type="entry name" value="aa-tRNA-synth_II/BPL/LPL"/>
</dbReference>
<keyword evidence="1 7" id="KW-0436">Ligase</keyword>
<dbReference type="Pfam" id="PF02237">
    <property type="entry name" value="BPL_C"/>
    <property type="match status" value="1"/>
</dbReference>
<dbReference type="InterPro" id="IPR008988">
    <property type="entry name" value="Transcriptional_repressor_C"/>
</dbReference>
<evidence type="ECO:0000256" key="3">
    <source>
        <dbReference type="ARBA" id="ARBA00022840"/>
    </source>
</evidence>
<protein>
    <recommendedName>
        <fullName evidence="5">biotin--[biotin carboxyl-carrier protein] ligase</fullName>
        <ecNumber evidence="5">6.3.4.15</ecNumber>
    </recommendedName>
</protein>
<keyword evidence="2" id="KW-0547">Nucleotide-binding</keyword>
<dbReference type="InterPro" id="IPR004408">
    <property type="entry name" value="Biotin_CoA_COase_ligase"/>
</dbReference>
<dbReference type="RefSeq" id="WP_257464263.1">
    <property type="nucleotide sequence ID" value="NZ_BAABXP010000001.1"/>
</dbReference>
<dbReference type="Proteomes" id="UP001549106">
    <property type="component" value="Unassembled WGS sequence"/>
</dbReference>
<feature type="domain" description="BPL/LPL catalytic" evidence="6">
    <location>
        <begin position="5"/>
        <end position="193"/>
    </location>
</feature>
<evidence type="ECO:0000313" key="8">
    <source>
        <dbReference type="Proteomes" id="UP001549106"/>
    </source>
</evidence>
<keyword evidence="3" id="KW-0067">ATP-binding</keyword>
<dbReference type="PROSITE" id="PS51733">
    <property type="entry name" value="BPL_LPL_CATALYTIC"/>
    <property type="match status" value="1"/>
</dbReference>
<dbReference type="GO" id="GO:0004077">
    <property type="term" value="F:biotin--[biotin carboxyl-carrier protein] ligase activity"/>
    <property type="evidence" value="ECO:0007669"/>
    <property type="project" value="UniProtKB-EC"/>
</dbReference>
<dbReference type="SUPFAM" id="SSF55681">
    <property type="entry name" value="Class II aaRS and biotin synthetases"/>
    <property type="match status" value="1"/>
</dbReference>
<evidence type="ECO:0000256" key="4">
    <source>
        <dbReference type="ARBA" id="ARBA00023267"/>
    </source>
</evidence>
<dbReference type="EMBL" id="JBEPMJ010000006">
    <property type="protein sequence ID" value="MET3749972.1"/>
    <property type="molecule type" value="Genomic_DNA"/>
</dbReference>